<dbReference type="AlphaFoldDB" id="A0A0A9BJN4"/>
<organism evidence="2">
    <name type="scientific">Arundo donax</name>
    <name type="common">Giant reed</name>
    <name type="synonym">Donax arundinaceus</name>
    <dbReference type="NCBI Taxonomy" id="35708"/>
    <lineage>
        <taxon>Eukaryota</taxon>
        <taxon>Viridiplantae</taxon>
        <taxon>Streptophyta</taxon>
        <taxon>Embryophyta</taxon>
        <taxon>Tracheophyta</taxon>
        <taxon>Spermatophyta</taxon>
        <taxon>Magnoliopsida</taxon>
        <taxon>Liliopsida</taxon>
        <taxon>Poales</taxon>
        <taxon>Poaceae</taxon>
        <taxon>PACMAD clade</taxon>
        <taxon>Arundinoideae</taxon>
        <taxon>Arundineae</taxon>
        <taxon>Arundo</taxon>
    </lineage>
</organism>
<keyword evidence="1" id="KW-0732">Signal</keyword>
<reference evidence="2" key="1">
    <citation type="submission" date="2014-09" db="EMBL/GenBank/DDBJ databases">
        <authorList>
            <person name="Magalhaes I.L.F."/>
            <person name="Oliveira U."/>
            <person name="Santos F.R."/>
            <person name="Vidigal T.H.D.A."/>
            <person name="Brescovit A.D."/>
            <person name="Santos A.J."/>
        </authorList>
    </citation>
    <scope>NUCLEOTIDE SEQUENCE</scope>
    <source>
        <tissue evidence="2">Shoot tissue taken approximately 20 cm above the soil surface</tissue>
    </source>
</reference>
<protein>
    <submittedName>
        <fullName evidence="2">Uncharacterized protein</fullName>
    </submittedName>
</protein>
<accession>A0A0A9BJN4</accession>
<reference evidence="2" key="2">
    <citation type="journal article" date="2015" name="Data Brief">
        <title>Shoot transcriptome of the giant reed, Arundo donax.</title>
        <authorList>
            <person name="Barrero R.A."/>
            <person name="Guerrero F.D."/>
            <person name="Moolhuijzen P."/>
            <person name="Goolsby J.A."/>
            <person name="Tidwell J."/>
            <person name="Bellgard S.E."/>
            <person name="Bellgard M.I."/>
        </authorList>
    </citation>
    <scope>NUCLEOTIDE SEQUENCE</scope>
    <source>
        <tissue evidence="2">Shoot tissue taken approximately 20 cm above the soil surface</tissue>
    </source>
</reference>
<evidence type="ECO:0000256" key="1">
    <source>
        <dbReference type="SAM" id="SignalP"/>
    </source>
</evidence>
<dbReference type="EMBL" id="GBRH01233746">
    <property type="protein sequence ID" value="JAD64149.1"/>
    <property type="molecule type" value="Transcribed_RNA"/>
</dbReference>
<evidence type="ECO:0000313" key="2">
    <source>
        <dbReference type="EMBL" id="JAD64149.1"/>
    </source>
</evidence>
<sequence>MVNKAVLMILFMFKIVQNVHHRFVKHWQALLWATYYTYAEFQNAI</sequence>
<name>A0A0A9BJN4_ARUDO</name>
<proteinExistence type="predicted"/>
<feature type="signal peptide" evidence="1">
    <location>
        <begin position="1"/>
        <end position="18"/>
    </location>
</feature>
<feature type="chain" id="PRO_5002044214" evidence="1">
    <location>
        <begin position="19"/>
        <end position="45"/>
    </location>
</feature>